<dbReference type="AlphaFoldDB" id="A0A5E4QRB3"/>
<dbReference type="Proteomes" id="UP000324832">
    <property type="component" value="Unassembled WGS sequence"/>
</dbReference>
<keyword evidence="2" id="KW-1185">Reference proteome</keyword>
<accession>A0A5E4QRB3</accession>
<organism evidence="1 2">
    <name type="scientific">Leptidea sinapis</name>
    <dbReference type="NCBI Taxonomy" id="189913"/>
    <lineage>
        <taxon>Eukaryota</taxon>
        <taxon>Metazoa</taxon>
        <taxon>Ecdysozoa</taxon>
        <taxon>Arthropoda</taxon>
        <taxon>Hexapoda</taxon>
        <taxon>Insecta</taxon>
        <taxon>Pterygota</taxon>
        <taxon>Neoptera</taxon>
        <taxon>Endopterygota</taxon>
        <taxon>Lepidoptera</taxon>
        <taxon>Glossata</taxon>
        <taxon>Ditrysia</taxon>
        <taxon>Papilionoidea</taxon>
        <taxon>Pieridae</taxon>
        <taxon>Dismorphiinae</taxon>
        <taxon>Leptidea</taxon>
    </lineage>
</organism>
<reference evidence="1 2" key="1">
    <citation type="submission" date="2017-07" db="EMBL/GenBank/DDBJ databases">
        <authorList>
            <person name="Talla V."/>
            <person name="Backstrom N."/>
        </authorList>
    </citation>
    <scope>NUCLEOTIDE SEQUENCE [LARGE SCALE GENOMIC DNA]</scope>
</reference>
<dbReference type="EMBL" id="FZQP02004778">
    <property type="protein sequence ID" value="VVD00517.1"/>
    <property type="molecule type" value="Genomic_DNA"/>
</dbReference>
<name>A0A5E4QRB3_9NEOP</name>
<sequence>MMMIKYIFIIFVSTHCEEEQYRKTLPFSEFRRQVEGSFEDAKDTSTSDANIVSFFVKNVKEILFDNEMKLDGDSIEMQSEVNTEAVSNSPNVSFLQILNMNLSRQPTKHNKTVPVDIVKDKLLNSTKDAEIIEKTAREKNVQMTFIKNSVLPTYPTITPTEYTGPPKRSCIKCDNTILEDCVNPVNKVVPTITCDRQQDLCYSQHTPFGLVDRGCFNVNHNITTYVCSCNLCNYLAISELPVIFSTKQDWKDNVIEMSRTKRFRRTILKKMSCLKCEVKMSTKTGDDVDRVNCLEGNIGNLPIQECKENEICAVRARRSEGYLWRGCATKPLFNYWFALCDTDICNHDKLISIFDI</sequence>
<evidence type="ECO:0000313" key="1">
    <source>
        <dbReference type="EMBL" id="VVD00517.1"/>
    </source>
</evidence>
<gene>
    <name evidence="1" type="ORF">LSINAPIS_LOCUS11136</name>
</gene>
<evidence type="ECO:0000313" key="2">
    <source>
        <dbReference type="Proteomes" id="UP000324832"/>
    </source>
</evidence>
<protein>
    <submittedName>
        <fullName evidence="1">Uncharacterized protein</fullName>
    </submittedName>
</protein>
<proteinExistence type="predicted"/>